<dbReference type="AlphaFoldDB" id="A0A2A9NTT1"/>
<feature type="transmembrane region" description="Helical" evidence="7">
    <location>
        <begin position="384"/>
        <end position="411"/>
    </location>
</feature>
<organism evidence="9 10">
    <name type="scientific">Amanita thiersii Skay4041</name>
    <dbReference type="NCBI Taxonomy" id="703135"/>
    <lineage>
        <taxon>Eukaryota</taxon>
        <taxon>Fungi</taxon>
        <taxon>Dikarya</taxon>
        <taxon>Basidiomycota</taxon>
        <taxon>Agaricomycotina</taxon>
        <taxon>Agaricomycetes</taxon>
        <taxon>Agaricomycetidae</taxon>
        <taxon>Agaricales</taxon>
        <taxon>Pluteineae</taxon>
        <taxon>Amanitaceae</taxon>
        <taxon>Amanita</taxon>
    </lineage>
</organism>
<reference evidence="9 10" key="1">
    <citation type="submission" date="2014-02" db="EMBL/GenBank/DDBJ databases">
        <title>Transposable element dynamics among asymbiotic and ectomycorrhizal Amanita fungi.</title>
        <authorList>
            <consortium name="DOE Joint Genome Institute"/>
            <person name="Hess J."/>
            <person name="Skrede I."/>
            <person name="Wolfe B."/>
            <person name="LaButti K."/>
            <person name="Ohm R.A."/>
            <person name="Grigoriev I.V."/>
            <person name="Pringle A."/>
        </authorList>
    </citation>
    <scope>NUCLEOTIDE SEQUENCE [LARGE SCALE GENOMIC DNA]</scope>
    <source>
        <strain evidence="9 10">SKay4041</strain>
    </source>
</reference>
<dbReference type="Pfam" id="PF07690">
    <property type="entry name" value="MFS_1"/>
    <property type="match status" value="1"/>
</dbReference>
<evidence type="ECO:0000256" key="6">
    <source>
        <dbReference type="SAM" id="MobiDB-lite"/>
    </source>
</evidence>
<proteinExistence type="predicted"/>
<keyword evidence="2" id="KW-0813">Transport</keyword>
<keyword evidence="5 7" id="KW-0472">Membrane</keyword>
<dbReference type="OrthoDB" id="419616at2759"/>
<accession>A0A2A9NTT1</accession>
<feature type="transmembrane region" description="Helical" evidence="7">
    <location>
        <begin position="323"/>
        <end position="344"/>
    </location>
</feature>
<name>A0A2A9NTT1_9AGAR</name>
<evidence type="ECO:0000256" key="4">
    <source>
        <dbReference type="ARBA" id="ARBA00022989"/>
    </source>
</evidence>
<evidence type="ECO:0000256" key="2">
    <source>
        <dbReference type="ARBA" id="ARBA00022448"/>
    </source>
</evidence>
<gene>
    <name evidence="9" type="ORF">AMATHDRAFT_59842</name>
</gene>
<feature type="domain" description="Major facilitator superfamily (MFS) profile" evidence="8">
    <location>
        <begin position="28"/>
        <end position="484"/>
    </location>
</feature>
<dbReference type="GO" id="GO:0022857">
    <property type="term" value="F:transmembrane transporter activity"/>
    <property type="evidence" value="ECO:0007669"/>
    <property type="project" value="InterPro"/>
</dbReference>
<dbReference type="InterPro" id="IPR011701">
    <property type="entry name" value="MFS"/>
</dbReference>
<dbReference type="InterPro" id="IPR001958">
    <property type="entry name" value="Tet-R_TetA/multi-R_MdtG-like"/>
</dbReference>
<dbReference type="InterPro" id="IPR036259">
    <property type="entry name" value="MFS_trans_sf"/>
</dbReference>
<dbReference type="Proteomes" id="UP000242287">
    <property type="component" value="Unassembled WGS sequence"/>
</dbReference>
<feature type="transmembrane region" description="Helical" evidence="7">
    <location>
        <begin position="67"/>
        <end position="89"/>
    </location>
</feature>
<sequence>MVDQSNEETPLLGSQQTKNVSTPLPWSQIVLLLFLQLAGPMTSNVIYPFAPELIRDIGITNGNEMKVGYYVGIMQSIYAIMQAITTLHWGQMSDSVGRKPVLLVGLFGLSVSMFCFGLWRTFWGLVMSRSLSGALNGNVGVGNSMMVELTDSTNIAKGYALMPIAWSTGGTLGPIIGGLFSRPAERFPKLFGNNAFLKTYPYFLSCAIPATYSAMAFIVAYIFLRETVKRPVPIFQFLRLRKAKNDAQSQVDQQEQVEGDNSRQAVSDEERPLPLRSLLIPRVLLAMGNCALLTLVDISFRAIQPVFFATPIEYGGLGLSPAHIGNILSAFAILNGVFQVCCFAAIHDKLGSKKTFVIGITSALPMFASFPVISFIVQTRGYGAAVWITVALQVLASVLISLSYGAIFIFVAGSSPNRASLGATNGLSQLTFSTMRAIGPAAANSLYSLSLDKGYFGGNLVYYVLIGVVIVSLYIASLLPRNAWK</sequence>
<dbReference type="Gene3D" id="1.20.1250.20">
    <property type="entry name" value="MFS general substrate transporter like domains"/>
    <property type="match status" value="1"/>
</dbReference>
<dbReference type="EMBL" id="KZ301992">
    <property type="protein sequence ID" value="PFH51110.1"/>
    <property type="molecule type" value="Genomic_DNA"/>
</dbReference>
<evidence type="ECO:0000313" key="10">
    <source>
        <dbReference type="Proteomes" id="UP000242287"/>
    </source>
</evidence>
<evidence type="ECO:0000256" key="5">
    <source>
        <dbReference type="ARBA" id="ARBA00023136"/>
    </source>
</evidence>
<evidence type="ECO:0000259" key="8">
    <source>
        <dbReference type="PROSITE" id="PS50850"/>
    </source>
</evidence>
<evidence type="ECO:0000313" key="9">
    <source>
        <dbReference type="EMBL" id="PFH51110.1"/>
    </source>
</evidence>
<feature type="transmembrane region" description="Helical" evidence="7">
    <location>
        <begin position="356"/>
        <end position="378"/>
    </location>
</feature>
<protein>
    <recommendedName>
        <fullName evidence="8">Major facilitator superfamily (MFS) profile domain-containing protein</fullName>
    </recommendedName>
</protein>
<feature type="transmembrane region" description="Helical" evidence="7">
    <location>
        <begin position="159"/>
        <end position="180"/>
    </location>
</feature>
<keyword evidence="10" id="KW-1185">Reference proteome</keyword>
<feature type="transmembrane region" description="Helical" evidence="7">
    <location>
        <begin position="26"/>
        <end position="47"/>
    </location>
</feature>
<dbReference type="PRINTS" id="PR01035">
    <property type="entry name" value="TCRTETA"/>
</dbReference>
<dbReference type="PROSITE" id="PS50850">
    <property type="entry name" value="MFS"/>
    <property type="match status" value="1"/>
</dbReference>
<feature type="region of interest" description="Disordered" evidence="6">
    <location>
        <begin position="249"/>
        <end position="269"/>
    </location>
</feature>
<keyword evidence="3 7" id="KW-0812">Transmembrane</keyword>
<evidence type="ECO:0000256" key="7">
    <source>
        <dbReference type="SAM" id="Phobius"/>
    </source>
</evidence>
<feature type="transmembrane region" description="Helical" evidence="7">
    <location>
        <begin position="101"/>
        <end position="119"/>
    </location>
</feature>
<dbReference type="PANTHER" id="PTHR23504:SF15">
    <property type="entry name" value="MAJOR FACILITATOR SUPERFAMILY (MFS) PROFILE DOMAIN-CONTAINING PROTEIN"/>
    <property type="match status" value="1"/>
</dbReference>
<feature type="transmembrane region" description="Helical" evidence="7">
    <location>
        <begin position="200"/>
        <end position="224"/>
    </location>
</feature>
<dbReference type="InterPro" id="IPR020846">
    <property type="entry name" value="MFS_dom"/>
</dbReference>
<dbReference type="SUPFAM" id="SSF103473">
    <property type="entry name" value="MFS general substrate transporter"/>
    <property type="match status" value="1"/>
</dbReference>
<dbReference type="PANTHER" id="PTHR23504">
    <property type="entry name" value="MAJOR FACILITATOR SUPERFAMILY DOMAIN-CONTAINING PROTEIN 10"/>
    <property type="match status" value="1"/>
</dbReference>
<keyword evidence="4 7" id="KW-1133">Transmembrane helix</keyword>
<dbReference type="GO" id="GO:0016020">
    <property type="term" value="C:membrane"/>
    <property type="evidence" value="ECO:0007669"/>
    <property type="project" value="UniProtKB-SubCell"/>
</dbReference>
<evidence type="ECO:0000256" key="1">
    <source>
        <dbReference type="ARBA" id="ARBA00004141"/>
    </source>
</evidence>
<comment type="subcellular location">
    <subcellularLocation>
        <location evidence="1">Membrane</location>
        <topology evidence="1">Multi-pass membrane protein</topology>
    </subcellularLocation>
</comment>
<evidence type="ECO:0000256" key="3">
    <source>
        <dbReference type="ARBA" id="ARBA00022692"/>
    </source>
</evidence>
<feature type="transmembrane region" description="Helical" evidence="7">
    <location>
        <begin position="460"/>
        <end position="479"/>
    </location>
</feature>